<protein>
    <submittedName>
        <fullName evidence="1">PGAP1 family protein</fullName>
    </submittedName>
</protein>
<dbReference type="PANTHER" id="PTHR35279">
    <property type="match status" value="1"/>
</dbReference>
<comment type="caution">
    <text evidence="1">The sequence shown here is derived from an EMBL/GenBank/DDBJ whole genome shotgun (WGS) entry which is preliminary data.</text>
</comment>
<dbReference type="GO" id="GO:0008374">
    <property type="term" value="F:O-acyltransferase activity"/>
    <property type="evidence" value="ECO:0007669"/>
    <property type="project" value="InterPro"/>
</dbReference>
<dbReference type="Pfam" id="PF02450">
    <property type="entry name" value="LCAT"/>
    <property type="match status" value="1"/>
</dbReference>
<dbReference type="Proteomes" id="UP000034617">
    <property type="component" value="Unassembled WGS sequence"/>
</dbReference>
<dbReference type="Gene3D" id="3.40.50.1820">
    <property type="entry name" value="alpha/beta hydrolase"/>
    <property type="match status" value="1"/>
</dbReference>
<dbReference type="SUPFAM" id="SSF53474">
    <property type="entry name" value="alpha/beta-Hydrolases"/>
    <property type="match status" value="1"/>
</dbReference>
<gene>
    <name evidence="1" type="ORF">UW22_C0060G0006</name>
</gene>
<evidence type="ECO:0000313" key="1">
    <source>
        <dbReference type="EMBL" id="KKT35066.1"/>
    </source>
</evidence>
<feature type="non-terminal residue" evidence="1">
    <location>
        <position position="595"/>
    </location>
</feature>
<name>A0A0G1GJD4_9BACT</name>
<evidence type="ECO:0000313" key="2">
    <source>
        <dbReference type="Proteomes" id="UP000034617"/>
    </source>
</evidence>
<proteinExistence type="predicted"/>
<dbReference type="InterPro" id="IPR003386">
    <property type="entry name" value="LACT/PDAT_acylTrfase"/>
</dbReference>
<dbReference type="InterPro" id="IPR023296">
    <property type="entry name" value="Glyco_hydro_beta-prop_sf"/>
</dbReference>
<dbReference type="SUPFAM" id="SSF75005">
    <property type="entry name" value="Arabinanase/levansucrase/invertase"/>
    <property type="match status" value="2"/>
</dbReference>
<dbReference type="AlphaFoldDB" id="A0A0G1GJD4"/>
<dbReference type="EMBL" id="LCHM01000060">
    <property type="protein sequence ID" value="KKT35066.1"/>
    <property type="molecule type" value="Genomic_DNA"/>
</dbReference>
<sequence length="595" mass="66568">MNLLSHKINLIFFLLIFLIFSYFHENVLAASNWNKYPNNPIISSSKNPPWFHTHNPSVIQKNGTYFMLFEGNSGSGSRVSKAVSTNGIDNWSVSSQPIIPTGQWDIEHANPRQIYNPTLDIYQAWFSAYNTSNWISGPDRFRVAYATSSAGIDWQKYTEKWALVGDSGKWDEGGIARGLSILLLNNTYHLWYAATNTQNLGTNPYWRIGYATSPDGINWAKYSGNPVIYKTKDWEYANMMVPFVLFEDGKFKMWYGTGAGDSCTRYAYAESTNGYDWTKPADKNPVYNITGVSGDFDKAALGGLSIIREGDIYKIWYAGYDGTHASIGYATASAEISTIPTPTPLEPVIIIPGMMTSWNKEGVLEGQTSPTTPWKLLPFVKEYDGLVQTLKNLGYQDGKNLFLWPYDWRKPVDTLSQNLGLYIESVVKPLNPGSKIHFVGHSLGGLITRAWTQTGTNSNQVHHLVTVAAPHKGTIQPYKPWEGGDVAQENSFLSLGARIIIELNRRSFSTTRQAVQSQFPALKDLLPTEPYLKRQTDGSFINQGDMSVWNTWLANLNTNASSIYPVLNTIKGTGFPQTPYSYTIIAPAWYDTVLG</sequence>
<dbReference type="PANTHER" id="PTHR35279:SF1">
    <property type="entry name" value="ARABINANASE_LEVANSUCRASE_INVERTASE"/>
    <property type="match status" value="1"/>
</dbReference>
<dbReference type="InterPro" id="IPR029058">
    <property type="entry name" value="AB_hydrolase_fold"/>
</dbReference>
<dbReference type="Gene3D" id="2.115.10.20">
    <property type="entry name" value="Glycosyl hydrolase domain, family 43"/>
    <property type="match status" value="2"/>
</dbReference>
<dbReference type="GO" id="GO:0006629">
    <property type="term" value="P:lipid metabolic process"/>
    <property type="evidence" value="ECO:0007669"/>
    <property type="project" value="InterPro"/>
</dbReference>
<organism evidence="1 2">
    <name type="scientific">Candidatus Gottesmanbacteria bacterium GW2011_GWB1_44_11c</name>
    <dbReference type="NCBI Taxonomy" id="1618447"/>
    <lineage>
        <taxon>Bacteria</taxon>
        <taxon>Candidatus Gottesmaniibacteriota</taxon>
    </lineage>
</organism>
<reference evidence="1 2" key="1">
    <citation type="journal article" date="2015" name="Nature">
        <title>rRNA introns, odd ribosomes, and small enigmatic genomes across a large radiation of phyla.</title>
        <authorList>
            <person name="Brown C.T."/>
            <person name="Hug L.A."/>
            <person name="Thomas B.C."/>
            <person name="Sharon I."/>
            <person name="Castelle C.J."/>
            <person name="Singh A."/>
            <person name="Wilkins M.J."/>
            <person name="Williams K.H."/>
            <person name="Banfield J.F."/>
        </authorList>
    </citation>
    <scope>NUCLEOTIDE SEQUENCE [LARGE SCALE GENOMIC DNA]</scope>
</reference>
<accession>A0A0G1GJD4</accession>